<evidence type="ECO:0000259" key="1">
    <source>
        <dbReference type="PROSITE" id="PS50043"/>
    </source>
</evidence>
<dbReference type="PANTHER" id="PTHR47691">
    <property type="entry name" value="REGULATOR-RELATED"/>
    <property type="match status" value="1"/>
</dbReference>
<dbReference type="CDD" id="cd06170">
    <property type="entry name" value="LuxR_C_like"/>
    <property type="match status" value="1"/>
</dbReference>
<dbReference type="PRINTS" id="PR00038">
    <property type="entry name" value="HTHLUXR"/>
</dbReference>
<keyword evidence="3" id="KW-1185">Reference proteome</keyword>
<dbReference type="RefSeq" id="WP_160146282.1">
    <property type="nucleotide sequence ID" value="NZ_BIFQ01000002.1"/>
</dbReference>
<dbReference type="Gene3D" id="3.40.50.300">
    <property type="entry name" value="P-loop containing nucleotide triphosphate hydrolases"/>
    <property type="match status" value="1"/>
</dbReference>
<dbReference type="SUPFAM" id="SSF52540">
    <property type="entry name" value="P-loop containing nucleoside triphosphate hydrolases"/>
    <property type="match status" value="1"/>
</dbReference>
<dbReference type="GO" id="GO:0043531">
    <property type="term" value="F:ADP binding"/>
    <property type="evidence" value="ECO:0007669"/>
    <property type="project" value="InterPro"/>
</dbReference>
<evidence type="ECO:0000313" key="3">
    <source>
        <dbReference type="Proteomes" id="UP000287224"/>
    </source>
</evidence>
<dbReference type="PANTHER" id="PTHR47691:SF3">
    <property type="entry name" value="HTH-TYPE TRANSCRIPTIONAL REGULATOR RV0890C-RELATED"/>
    <property type="match status" value="1"/>
</dbReference>
<dbReference type="Pfam" id="PF00196">
    <property type="entry name" value="GerE"/>
    <property type="match status" value="1"/>
</dbReference>
<evidence type="ECO:0000313" key="2">
    <source>
        <dbReference type="EMBL" id="GCE09309.1"/>
    </source>
</evidence>
<dbReference type="InterPro" id="IPR002182">
    <property type="entry name" value="NB-ARC"/>
</dbReference>
<dbReference type="PRINTS" id="PR00364">
    <property type="entry name" value="DISEASERSIST"/>
</dbReference>
<comment type="caution">
    <text evidence="2">The sequence shown here is derived from an EMBL/GenBank/DDBJ whole genome shotgun (WGS) entry which is preliminary data.</text>
</comment>
<dbReference type="SUPFAM" id="SSF48452">
    <property type="entry name" value="TPR-like"/>
    <property type="match status" value="1"/>
</dbReference>
<dbReference type="Gene3D" id="1.10.10.10">
    <property type="entry name" value="Winged helix-like DNA-binding domain superfamily/Winged helix DNA-binding domain"/>
    <property type="match status" value="1"/>
</dbReference>
<dbReference type="InterPro" id="IPR036388">
    <property type="entry name" value="WH-like_DNA-bd_sf"/>
</dbReference>
<dbReference type="GO" id="GO:0003677">
    <property type="term" value="F:DNA binding"/>
    <property type="evidence" value="ECO:0007669"/>
    <property type="project" value="InterPro"/>
</dbReference>
<organism evidence="2 3">
    <name type="scientific">Dictyobacter aurantiacus</name>
    <dbReference type="NCBI Taxonomy" id="1936993"/>
    <lineage>
        <taxon>Bacteria</taxon>
        <taxon>Bacillati</taxon>
        <taxon>Chloroflexota</taxon>
        <taxon>Ktedonobacteria</taxon>
        <taxon>Ktedonobacterales</taxon>
        <taxon>Dictyobacteraceae</taxon>
        <taxon>Dictyobacter</taxon>
    </lineage>
</organism>
<dbReference type="AlphaFoldDB" id="A0A401ZR13"/>
<dbReference type="GO" id="GO:0006355">
    <property type="term" value="P:regulation of DNA-templated transcription"/>
    <property type="evidence" value="ECO:0007669"/>
    <property type="project" value="InterPro"/>
</dbReference>
<dbReference type="Gene3D" id="1.25.40.10">
    <property type="entry name" value="Tetratricopeptide repeat domain"/>
    <property type="match status" value="1"/>
</dbReference>
<dbReference type="Proteomes" id="UP000287224">
    <property type="component" value="Unassembled WGS sequence"/>
</dbReference>
<dbReference type="SMART" id="SM00421">
    <property type="entry name" value="HTH_LUXR"/>
    <property type="match status" value="1"/>
</dbReference>
<proteinExistence type="predicted"/>
<sequence>MTEIGALLADPSCRLLTLTGPGGIGKTRLAMEIASRHQTFFPGGIFWVSLTRLSHINDLLPAIAEATPFCFQQKSRSPREQFFAYLREKHAQQILLVLDNMEHLLEGVDLIADLLAATTSWKILATSREVLNLQEEWVRPITGLTYPAAHAEDAAEEYSAVQVFVERARRIRRDFVLADDEKGVRDICRLVEGMPLALELAAGWLGTLRPADIAQEIQRNLDLLATRTHNWPERHRNMRSVFASSWQLLSETDREVFQKLSVFRDGWTREAAESVAGASLSTLARLIDQSLVRRNAVGRYEVHELLRQYGAEHLEAAGQTEAVQQRYLAYYLKLLAQCEHNIKAHHQDAALDIIAADFENVRHAWHLAVRQKQVVALGGALESLHLVAHAGRAHDIVPLFQEAVEQFPPFPDVEQRAILHRLQARLIRLIVLDNLRIERPLRAEIDDCLAAARARQDQAEIGFCLMVSGLVARWEADETPPDADSRAGRLFQESAAVYEALGDPFYQAEVLSLQAATTAQEEVQVSQALLTQSLELRREIEDRHGIAWITLSLTDVMLAQLDYVACERYAREGLALMREMDNTKGMLHALFDLAELMLFKGELEEARALAEEMRDLADKTNDLNSKMFSEGVLALLLCVRDEAYLEGATLARKQQMLAQEPFYGDRHELSAHWGQAIADCGLGQYAAARRSYPECLGRRSDPGPATICLALEAAALTHEEMWEAAIELLGLAFHQPGWASGWLHHWPLIARLCNDLRGKLDEETYRASWERGAGQDLETTIRSILGQVDEAPRKKTNQMLLEPLSGRELEVLGLIARGMSNQAIARRLVLSVNTVKVHTRNIYGKLGVSSRTQALAQATRFKLL</sequence>
<reference evidence="3" key="1">
    <citation type="submission" date="2018-12" db="EMBL/GenBank/DDBJ databases">
        <title>Tengunoibacter tsumagoiensis gen. nov., sp. nov., Dictyobacter kobayashii sp. nov., D. alpinus sp. nov., and D. joshuensis sp. nov. and description of Dictyobacteraceae fam. nov. within the order Ktedonobacterales isolated from Tengu-no-mugimeshi.</title>
        <authorList>
            <person name="Wang C.M."/>
            <person name="Zheng Y."/>
            <person name="Sakai Y."/>
            <person name="Toyoda A."/>
            <person name="Minakuchi Y."/>
            <person name="Abe K."/>
            <person name="Yokota A."/>
            <person name="Yabe S."/>
        </authorList>
    </citation>
    <scope>NUCLEOTIDE SEQUENCE [LARGE SCALE GENOMIC DNA]</scope>
    <source>
        <strain evidence="3">S-27</strain>
    </source>
</reference>
<accession>A0A401ZR13</accession>
<dbReference type="Pfam" id="PF00931">
    <property type="entry name" value="NB-ARC"/>
    <property type="match status" value="1"/>
</dbReference>
<name>A0A401ZR13_9CHLR</name>
<dbReference type="PROSITE" id="PS50043">
    <property type="entry name" value="HTH_LUXR_2"/>
    <property type="match status" value="1"/>
</dbReference>
<dbReference type="InterPro" id="IPR027417">
    <property type="entry name" value="P-loop_NTPase"/>
</dbReference>
<dbReference type="InterPro" id="IPR011990">
    <property type="entry name" value="TPR-like_helical_dom_sf"/>
</dbReference>
<dbReference type="OrthoDB" id="9812579at2"/>
<gene>
    <name evidence="2" type="ORF">KDAU_66380</name>
</gene>
<dbReference type="PROSITE" id="PS00622">
    <property type="entry name" value="HTH_LUXR_1"/>
    <property type="match status" value="1"/>
</dbReference>
<dbReference type="SUPFAM" id="SSF46894">
    <property type="entry name" value="C-terminal effector domain of the bipartite response regulators"/>
    <property type="match status" value="1"/>
</dbReference>
<dbReference type="EMBL" id="BIFQ01000002">
    <property type="protein sequence ID" value="GCE09309.1"/>
    <property type="molecule type" value="Genomic_DNA"/>
</dbReference>
<protein>
    <recommendedName>
        <fullName evidence="1">HTH luxR-type domain-containing protein</fullName>
    </recommendedName>
</protein>
<dbReference type="InterPro" id="IPR016032">
    <property type="entry name" value="Sig_transdc_resp-reg_C-effctor"/>
</dbReference>
<dbReference type="InterPro" id="IPR000792">
    <property type="entry name" value="Tscrpt_reg_LuxR_C"/>
</dbReference>
<feature type="domain" description="HTH luxR-type" evidence="1">
    <location>
        <begin position="797"/>
        <end position="862"/>
    </location>
</feature>